<keyword evidence="3" id="KW-1185">Reference proteome</keyword>
<proteinExistence type="predicted"/>
<evidence type="ECO:0000313" key="3">
    <source>
        <dbReference type="Proteomes" id="UP001163726"/>
    </source>
</evidence>
<sequence>MHYFKIFILCLNCFWLNACSTHVSDYTNSSPDFKLEHYFNGNIKAWGILQNYSGKVSRRFTVDIKAKWDGNQGELKEYFEFDDGEKQTRIWTLTKIANGVYEGQANDVIGTAQIKQVGMAVNLQYQLSVPVDGDSYIFTIDDWMYQIDDKRVFNKSTLSKLGVEVAQLTIFFEKQ</sequence>
<name>A0ABY7AKF6_9ALTE</name>
<feature type="chain" id="PRO_5046133286" evidence="1">
    <location>
        <begin position="19"/>
        <end position="175"/>
    </location>
</feature>
<keyword evidence="1" id="KW-0732">Signal</keyword>
<dbReference type="Proteomes" id="UP001163726">
    <property type="component" value="Chromosome"/>
</dbReference>
<reference evidence="2" key="1">
    <citation type="submission" date="2022-10" db="EMBL/GenBank/DDBJ databases">
        <title>Catenovulum adriacola sp. nov. isolated in the Harbour of Susak.</title>
        <authorList>
            <person name="Schoch T."/>
            <person name="Reich S.J."/>
            <person name="Stoeferle S."/>
            <person name="Flaiz M."/>
            <person name="Kazda M."/>
            <person name="Riedel C.U."/>
            <person name="Duerre P."/>
        </authorList>
    </citation>
    <scope>NUCLEOTIDE SEQUENCE</scope>
    <source>
        <strain evidence="2">TS8</strain>
    </source>
</reference>
<feature type="signal peptide" evidence="1">
    <location>
        <begin position="1"/>
        <end position="18"/>
    </location>
</feature>
<dbReference type="InterPro" id="IPR024409">
    <property type="entry name" value="DUF3833"/>
</dbReference>
<evidence type="ECO:0000256" key="1">
    <source>
        <dbReference type="SAM" id="SignalP"/>
    </source>
</evidence>
<dbReference type="Pfam" id="PF12915">
    <property type="entry name" value="DUF3833"/>
    <property type="match status" value="1"/>
</dbReference>
<protein>
    <submittedName>
        <fullName evidence="2">DUF3833 domain-containing protein</fullName>
    </submittedName>
</protein>
<evidence type="ECO:0000313" key="2">
    <source>
        <dbReference type="EMBL" id="WAJ70033.1"/>
    </source>
</evidence>
<dbReference type="RefSeq" id="WP_268074332.1">
    <property type="nucleotide sequence ID" value="NZ_CP109965.1"/>
</dbReference>
<dbReference type="EMBL" id="CP109965">
    <property type="protein sequence ID" value="WAJ70033.1"/>
    <property type="molecule type" value="Genomic_DNA"/>
</dbReference>
<organism evidence="2 3">
    <name type="scientific">Catenovulum adriaticum</name>
    <dbReference type="NCBI Taxonomy" id="2984846"/>
    <lineage>
        <taxon>Bacteria</taxon>
        <taxon>Pseudomonadati</taxon>
        <taxon>Pseudomonadota</taxon>
        <taxon>Gammaproteobacteria</taxon>
        <taxon>Alteromonadales</taxon>
        <taxon>Alteromonadaceae</taxon>
        <taxon>Catenovulum</taxon>
    </lineage>
</organism>
<accession>A0ABY7AKF6</accession>
<gene>
    <name evidence="2" type="ORF">OLW01_12935</name>
</gene>